<keyword evidence="1" id="KW-0812">Transmembrane</keyword>
<feature type="transmembrane region" description="Helical" evidence="1">
    <location>
        <begin position="20"/>
        <end position="40"/>
    </location>
</feature>
<reference evidence="2" key="1">
    <citation type="submission" date="2018-05" db="EMBL/GenBank/DDBJ databases">
        <authorList>
            <person name="Lanie J.A."/>
            <person name="Ng W.-L."/>
            <person name="Kazmierczak K.M."/>
            <person name="Andrzejewski T.M."/>
            <person name="Davidsen T.M."/>
            <person name="Wayne K.J."/>
            <person name="Tettelin H."/>
            <person name="Glass J.I."/>
            <person name="Rusch D."/>
            <person name="Podicherti R."/>
            <person name="Tsui H.-C.T."/>
            <person name="Winkler M.E."/>
        </authorList>
    </citation>
    <scope>NUCLEOTIDE SEQUENCE</scope>
</reference>
<dbReference type="EMBL" id="UINC01016551">
    <property type="protein sequence ID" value="SVA68831.1"/>
    <property type="molecule type" value="Genomic_DNA"/>
</dbReference>
<organism evidence="2">
    <name type="scientific">marine metagenome</name>
    <dbReference type="NCBI Taxonomy" id="408172"/>
    <lineage>
        <taxon>unclassified sequences</taxon>
        <taxon>metagenomes</taxon>
        <taxon>ecological metagenomes</taxon>
    </lineage>
</organism>
<keyword evidence="1" id="KW-0472">Membrane</keyword>
<proteinExistence type="predicted"/>
<keyword evidence="1" id="KW-1133">Transmembrane helix</keyword>
<accession>A0A381XWN2</accession>
<name>A0A381XWN2_9ZZZZ</name>
<gene>
    <name evidence="2" type="ORF">METZ01_LOCUS121685</name>
</gene>
<evidence type="ECO:0000313" key="2">
    <source>
        <dbReference type="EMBL" id="SVA68831.1"/>
    </source>
</evidence>
<dbReference type="AlphaFoldDB" id="A0A381XWN2"/>
<protein>
    <submittedName>
        <fullName evidence="2">Uncharacterized protein</fullName>
    </submittedName>
</protein>
<evidence type="ECO:0000256" key="1">
    <source>
        <dbReference type="SAM" id="Phobius"/>
    </source>
</evidence>
<sequence length="43" mass="5073">MYQGMPDKEYYRRRRWRNYALGGVLLGLVVLFFFITLARMGGG</sequence>